<dbReference type="GO" id="GO:0007059">
    <property type="term" value="P:chromosome segregation"/>
    <property type="evidence" value="ECO:0007669"/>
    <property type="project" value="TreeGrafter"/>
</dbReference>
<comment type="subcellular location">
    <subcellularLocation>
        <location evidence="2">Chromosome</location>
        <location evidence="2">Centromere</location>
        <location evidence="2">Kinetochore</location>
    </subcellularLocation>
    <subcellularLocation>
        <location evidence="1">Nucleus</location>
    </subcellularLocation>
</comment>
<sequence length="209" mass="24107">MSDPCKVTEPAMSSNDMKDQESEDSSDKRNTQEKQKRFKLLKDALDKVFTKVATGKLSWYTKQFPALQAKDPGILKLLREQVTHQLETTIKMEIETMLEEENLMEIMKDLNKRIKSSKAQKTDVAWRPTGNVDDDIRAHAMPVKMKLRDNLQTMLSKLEEENKQLQTIVCERQKNLIKGEQKLKDYNAFFEKIAVSAEAIKKSPELSEA</sequence>
<keyword evidence="11" id="KW-1185">Reference proteome</keyword>
<keyword evidence="4" id="KW-0132">Cell division</keyword>
<evidence type="ECO:0000256" key="5">
    <source>
        <dbReference type="ARBA" id="ARBA00022776"/>
    </source>
</evidence>
<reference evidence="12" key="1">
    <citation type="submission" date="2025-08" db="UniProtKB">
        <authorList>
            <consortium name="RefSeq"/>
        </authorList>
    </citation>
    <scope>IDENTIFICATION</scope>
</reference>
<accession>A0A6P7S432</accession>
<evidence type="ECO:0000256" key="9">
    <source>
        <dbReference type="ARBA" id="ARBA00023328"/>
    </source>
</evidence>
<feature type="region of interest" description="Disordered" evidence="10">
    <location>
        <begin position="1"/>
        <end position="35"/>
    </location>
</feature>
<keyword evidence="5" id="KW-0498">Mitosis</keyword>
<evidence type="ECO:0000256" key="10">
    <source>
        <dbReference type="SAM" id="MobiDB-lite"/>
    </source>
</evidence>
<dbReference type="PANTHER" id="PTHR15459">
    <property type="entry name" value="POLYAMINE-MODULATED FACTOR 1"/>
    <property type="match status" value="1"/>
</dbReference>
<dbReference type="InterPro" id="IPR007128">
    <property type="entry name" value="PMF1/Nnf1"/>
</dbReference>
<evidence type="ECO:0000256" key="1">
    <source>
        <dbReference type="ARBA" id="ARBA00004123"/>
    </source>
</evidence>
<organism evidence="11 12">
    <name type="scientific">Octopus sinensis</name>
    <name type="common">East Asian common octopus</name>
    <dbReference type="NCBI Taxonomy" id="2607531"/>
    <lineage>
        <taxon>Eukaryota</taxon>
        <taxon>Metazoa</taxon>
        <taxon>Spiralia</taxon>
        <taxon>Lophotrochozoa</taxon>
        <taxon>Mollusca</taxon>
        <taxon>Cephalopoda</taxon>
        <taxon>Coleoidea</taxon>
        <taxon>Octopodiformes</taxon>
        <taxon>Octopoda</taxon>
        <taxon>Incirrata</taxon>
        <taxon>Octopodidae</taxon>
        <taxon>Octopus</taxon>
    </lineage>
</organism>
<dbReference type="GO" id="GO:0051301">
    <property type="term" value="P:cell division"/>
    <property type="evidence" value="ECO:0007669"/>
    <property type="project" value="UniProtKB-KW"/>
</dbReference>
<keyword evidence="3" id="KW-0158">Chromosome</keyword>
<evidence type="ECO:0000256" key="8">
    <source>
        <dbReference type="ARBA" id="ARBA00023306"/>
    </source>
</evidence>
<dbReference type="PANTHER" id="PTHR15459:SF3">
    <property type="entry name" value="POLYAMINE-MODULATED FACTOR 1"/>
    <property type="match status" value="1"/>
</dbReference>
<keyword evidence="8" id="KW-0131">Cell cycle</keyword>
<evidence type="ECO:0000313" key="11">
    <source>
        <dbReference type="Proteomes" id="UP000515154"/>
    </source>
</evidence>
<proteinExistence type="predicted"/>
<feature type="compositionally biased region" description="Basic and acidic residues" evidence="10">
    <location>
        <begin position="16"/>
        <end position="35"/>
    </location>
</feature>
<evidence type="ECO:0000256" key="4">
    <source>
        <dbReference type="ARBA" id="ARBA00022618"/>
    </source>
</evidence>
<dbReference type="GO" id="GO:0005634">
    <property type="term" value="C:nucleus"/>
    <property type="evidence" value="ECO:0007669"/>
    <property type="project" value="UniProtKB-SubCell"/>
</dbReference>
<dbReference type="KEGG" id="osn:115208766"/>
<evidence type="ECO:0000313" key="12">
    <source>
        <dbReference type="RefSeq" id="XP_029632945.1"/>
    </source>
</evidence>
<evidence type="ECO:0000256" key="3">
    <source>
        <dbReference type="ARBA" id="ARBA00022454"/>
    </source>
</evidence>
<name>A0A6P7S432_9MOLL</name>
<keyword evidence="9" id="KW-0137">Centromere</keyword>
<gene>
    <name evidence="12" type="primary">LOC115208766</name>
</gene>
<dbReference type="GO" id="GO:0000444">
    <property type="term" value="C:MIS12/MIND type complex"/>
    <property type="evidence" value="ECO:0007669"/>
    <property type="project" value="InterPro"/>
</dbReference>
<dbReference type="AlphaFoldDB" id="A0A6P7S432"/>
<evidence type="ECO:0000256" key="7">
    <source>
        <dbReference type="ARBA" id="ARBA00023242"/>
    </source>
</evidence>
<evidence type="ECO:0000256" key="6">
    <source>
        <dbReference type="ARBA" id="ARBA00022838"/>
    </source>
</evidence>
<keyword evidence="6" id="KW-0995">Kinetochore</keyword>
<dbReference type="RefSeq" id="XP_029632945.1">
    <property type="nucleotide sequence ID" value="XM_029777085.2"/>
</dbReference>
<protein>
    <submittedName>
        <fullName evidence="12">Polyamine-modulated factor 1-like</fullName>
    </submittedName>
</protein>
<dbReference type="Pfam" id="PF03980">
    <property type="entry name" value="Nnf1"/>
    <property type="match status" value="1"/>
</dbReference>
<dbReference type="Proteomes" id="UP000515154">
    <property type="component" value="Linkage group LG2"/>
</dbReference>
<evidence type="ECO:0000256" key="2">
    <source>
        <dbReference type="ARBA" id="ARBA00004629"/>
    </source>
</evidence>
<keyword evidence="7" id="KW-0539">Nucleus</keyword>